<protein>
    <submittedName>
        <fullName evidence="1">Leucine-rich repeat extensin-like protein 3</fullName>
    </submittedName>
</protein>
<organism evidence="1 2">
    <name type="scientific">Iris pallida</name>
    <name type="common">Sweet iris</name>
    <dbReference type="NCBI Taxonomy" id="29817"/>
    <lineage>
        <taxon>Eukaryota</taxon>
        <taxon>Viridiplantae</taxon>
        <taxon>Streptophyta</taxon>
        <taxon>Embryophyta</taxon>
        <taxon>Tracheophyta</taxon>
        <taxon>Spermatophyta</taxon>
        <taxon>Magnoliopsida</taxon>
        <taxon>Liliopsida</taxon>
        <taxon>Asparagales</taxon>
        <taxon>Iridaceae</taxon>
        <taxon>Iridoideae</taxon>
        <taxon>Irideae</taxon>
        <taxon>Iris</taxon>
    </lineage>
</organism>
<dbReference type="Proteomes" id="UP001140949">
    <property type="component" value="Unassembled WGS sequence"/>
</dbReference>
<proteinExistence type="predicted"/>
<evidence type="ECO:0000313" key="1">
    <source>
        <dbReference type="EMBL" id="KAJ6845587.1"/>
    </source>
</evidence>
<keyword evidence="2" id="KW-1185">Reference proteome</keyword>
<name>A0AAX6HYG7_IRIPA</name>
<evidence type="ECO:0000313" key="2">
    <source>
        <dbReference type="Proteomes" id="UP001140949"/>
    </source>
</evidence>
<dbReference type="AlphaFoldDB" id="A0AAX6HYG7"/>
<gene>
    <name evidence="1" type="ORF">M6B38_287755</name>
</gene>
<sequence length="38" mass="4011">MGFNGGDVTMAVAMAMLRAVALMAVGRGSAVQQWRWLG</sequence>
<accession>A0AAX6HYG7</accession>
<comment type="caution">
    <text evidence="1">The sequence shown here is derived from an EMBL/GenBank/DDBJ whole genome shotgun (WGS) entry which is preliminary data.</text>
</comment>
<dbReference type="EMBL" id="JANAVB010006198">
    <property type="protein sequence ID" value="KAJ6845587.1"/>
    <property type="molecule type" value="Genomic_DNA"/>
</dbReference>
<reference evidence="1" key="2">
    <citation type="submission" date="2023-04" db="EMBL/GenBank/DDBJ databases">
        <authorList>
            <person name="Bruccoleri R.E."/>
            <person name="Oakeley E.J."/>
            <person name="Faust A.-M."/>
            <person name="Dessus-Babus S."/>
            <person name="Altorfer M."/>
            <person name="Burckhardt D."/>
            <person name="Oertli M."/>
            <person name="Naumann U."/>
            <person name="Petersen F."/>
            <person name="Wong J."/>
        </authorList>
    </citation>
    <scope>NUCLEOTIDE SEQUENCE</scope>
    <source>
        <strain evidence="1">GSM-AAB239-AS_SAM_17_03QT</strain>
        <tissue evidence="1">Leaf</tissue>
    </source>
</reference>
<reference evidence="1" key="1">
    <citation type="journal article" date="2023" name="GigaByte">
        <title>Genome assembly of the bearded iris, Iris pallida Lam.</title>
        <authorList>
            <person name="Bruccoleri R.E."/>
            <person name="Oakeley E.J."/>
            <person name="Faust A.M.E."/>
            <person name="Altorfer M."/>
            <person name="Dessus-Babus S."/>
            <person name="Burckhardt D."/>
            <person name="Oertli M."/>
            <person name="Naumann U."/>
            <person name="Petersen F."/>
            <person name="Wong J."/>
        </authorList>
    </citation>
    <scope>NUCLEOTIDE SEQUENCE</scope>
    <source>
        <strain evidence="1">GSM-AAB239-AS_SAM_17_03QT</strain>
    </source>
</reference>